<dbReference type="AlphaFoldDB" id="A0A0D2R1F2"/>
<gene>
    <name evidence="1" type="ORF">B456_007G293300</name>
</gene>
<name>A0A0D2R1F2_GOSRA</name>
<organism evidence="1 2">
    <name type="scientific">Gossypium raimondii</name>
    <name type="common">Peruvian cotton</name>
    <name type="synonym">Gossypium klotzschianum subsp. raimondii</name>
    <dbReference type="NCBI Taxonomy" id="29730"/>
    <lineage>
        <taxon>Eukaryota</taxon>
        <taxon>Viridiplantae</taxon>
        <taxon>Streptophyta</taxon>
        <taxon>Embryophyta</taxon>
        <taxon>Tracheophyta</taxon>
        <taxon>Spermatophyta</taxon>
        <taxon>Magnoliopsida</taxon>
        <taxon>eudicotyledons</taxon>
        <taxon>Gunneridae</taxon>
        <taxon>Pentapetalae</taxon>
        <taxon>rosids</taxon>
        <taxon>malvids</taxon>
        <taxon>Malvales</taxon>
        <taxon>Malvaceae</taxon>
        <taxon>Malvoideae</taxon>
        <taxon>Gossypium</taxon>
    </lineage>
</organism>
<proteinExistence type="predicted"/>
<reference evidence="1 2" key="1">
    <citation type="journal article" date="2012" name="Nature">
        <title>Repeated polyploidization of Gossypium genomes and the evolution of spinnable cotton fibres.</title>
        <authorList>
            <person name="Paterson A.H."/>
            <person name="Wendel J.F."/>
            <person name="Gundlach H."/>
            <person name="Guo H."/>
            <person name="Jenkins J."/>
            <person name="Jin D."/>
            <person name="Llewellyn D."/>
            <person name="Showmaker K.C."/>
            <person name="Shu S."/>
            <person name="Udall J."/>
            <person name="Yoo M.J."/>
            <person name="Byers R."/>
            <person name="Chen W."/>
            <person name="Doron-Faigenboim A."/>
            <person name="Duke M.V."/>
            <person name="Gong L."/>
            <person name="Grimwood J."/>
            <person name="Grover C."/>
            <person name="Grupp K."/>
            <person name="Hu G."/>
            <person name="Lee T.H."/>
            <person name="Li J."/>
            <person name="Lin L."/>
            <person name="Liu T."/>
            <person name="Marler B.S."/>
            <person name="Page J.T."/>
            <person name="Roberts A.W."/>
            <person name="Romanel E."/>
            <person name="Sanders W.S."/>
            <person name="Szadkowski E."/>
            <person name="Tan X."/>
            <person name="Tang H."/>
            <person name="Xu C."/>
            <person name="Wang J."/>
            <person name="Wang Z."/>
            <person name="Zhang D."/>
            <person name="Zhang L."/>
            <person name="Ashrafi H."/>
            <person name="Bedon F."/>
            <person name="Bowers J.E."/>
            <person name="Brubaker C.L."/>
            <person name="Chee P.W."/>
            <person name="Das S."/>
            <person name="Gingle A.R."/>
            <person name="Haigler C.H."/>
            <person name="Harker D."/>
            <person name="Hoffmann L.V."/>
            <person name="Hovav R."/>
            <person name="Jones D.C."/>
            <person name="Lemke C."/>
            <person name="Mansoor S."/>
            <person name="ur Rahman M."/>
            <person name="Rainville L.N."/>
            <person name="Rambani A."/>
            <person name="Reddy U.K."/>
            <person name="Rong J.K."/>
            <person name="Saranga Y."/>
            <person name="Scheffler B.E."/>
            <person name="Scheffler J.A."/>
            <person name="Stelly D.M."/>
            <person name="Triplett B.A."/>
            <person name="Van Deynze A."/>
            <person name="Vaslin M.F."/>
            <person name="Waghmare V.N."/>
            <person name="Walford S.A."/>
            <person name="Wright R.J."/>
            <person name="Zaki E.A."/>
            <person name="Zhang T."/>
            <person name="Dennis E.S."/>
            <person name="Mayer K.F."/>
            <person name="Peterson D.G."/>
            <person name="Rokhsar D.S."/>
            <person name="Wang X."/>
            <person name="Schmutz J."/>
        </authorList>
    </citation>
    <scope>NUCLEOTIDE SEQUENCE [LARGE SCALE GENOMIC DNA]</scope>
</reference>
<accession>A0A0D2R1F2</accession>
<keyword evidence="2" id="KW-1185">Reference proteome</keyword>
<dbReference type="Proteomes" id="UP000032304">
    <property type="component" value="Chromosome 7"/>
</dbReference>
<evidence type="ECO:0000313" key="1">
    <source>
        <dbReference type="EMBL" id="KJB45168.1"/>
    </source>
</evidence>
<evidence type="ECO:0008006" key="3">
    <source>
        <dbReference type="Google" id="ProtNLM"/>
    </source>
</evidence>
<sequence>MTQASQERMQTLKENNKQMMKTISKLPYPKDYTSPKFKQFNGKTSDAREHVMKFVQILKVPRLEGNLKLKEFSKSLTEKIYTYQMCCMIREKFFSTPEKVTFIDLRKEKKVLNIQEDHYEKELIKVCF</sequence>
<dbReference type="EMBL" id="CM001746">
    <property type="protein sequence ID" value="KJB45168.1"/>
    <property type="molecule type" value="Genomic_DNA"/>
</dbReference>
<evidence type="ECO:0000313" key="2">
    <source>
        <dbReference type="Proteomes" id="UP000032304"/>
    </source>
</evidence>
<dbReference type="Gramene" id="KJB45168">
    <property type="protein sequence ID" value="KJB45168"/>
    <property type="gene ID" value="B456_007G293300"/>
</dbReference>
<protein>
    <recommendedName>
        <fullName evidence="3">Retrotransposon gag domain-containing protein</fullName>
    </recommendedName>
</protein>